<keyword evidence="4" id="KW-1133">Transmembrane helix</keyword>
<comment type="caution">
    <text evidence="5">The sequence shown here is derived from an EMBL/GenBank/DDBJ whole genome shotgun (WGS) entry which is preliminary data.</text>
</comment>
<evidence type="ECO:0000256" key="3">
    <source>
        <dbReference type="ARBA" id="ARBA00022679"/>
    </source>
</evidence>
<dbReference type="Proteomes" id="UP000219286">
    <property type="component" value="Unassembled WGS sequence"/>
</dbReference>
<sequence>MKAPAWLSGIRLRLRLLAVVPVVIITYIVTFVAIDEFFFASNRTSVKTVPVERGGGTEYGRLEPTNAMELDFGRVANKTLGFEKVIAIGLPERSDKRDALELMASLTGFDIEWVDGVKPSNIPSKAVPYGIDPAAIRDNFLGSWRGHMNAIRQVVEQEIGSALIIEDDMDWDIHLKSQLHDISHGTRHILHDSSTLPHSPYGDGWDVLWLGHCGEPFPETLQENAGLPLDDRAEMSAKYIIHDDETVPSYSQVSKLVDWSQYPPRTRIVHTSAAPICTFAYAVSQSRARKILWGLSVDGLHMAFDNSLAQLCRDAVYGLGRNQSSGLDVKCLSVNPTIMFHHKAKGPVSAGSDIQDVGGDGSVRDKGVTESIRWSTRLNLRNILTGKELESQF</sequence>
<evidence type="ECO:0000313" key="6">
    <source>
        <dbReference type="Proteomes" id="UP000219286"/>
    </source>
</evidence>
<protein>
    <submittedName>
        <fullName evidence="5">GT25 b-glycosyltransferase</fullName>
    </submittedName>
</protein>
<accession>A0A2H2ZBF7</accession>
<evidence type="ECO:0000256" key="2">
    <source>
        <dbReference type="ARBA" id="ARBA00022676"/>
    </source>
</evidence>
<proteinExistence type="inferred from homology"/>
<dbReference type="GO" id="GO:0016740">
    <property type="term" value="F:transferase activity"/>
    <property type="evidence" value="ECO:0007669"/>
    <property type="project" value="UniProtKB-KW"/>
</dbReference>
<organism evidence="5 6">
    <name type="scientific">Trichoderma parareesei</name>
    <name type="common">Filamentous fungus</name>
    <dbReference type="NCBI Taxonomy" id="858221"/>
    <lineage>
        <taxon>Eukaryota</taxon>
        <taxon>Fungi</taxon>
        <taxon>Dikarya</taxon>
        <taxon>Ascomycota</taxon>
        <taxon>Pezizomycotina</taxon>
        <taxon>Sordariomycetes</taxon>
        <taxon>Hypocreomycetidae</taxon>
        <taxon>Hypocreales</taxon>
        <taxon>Hypocreaceae</taxon>
        <taxon>Trichoderma</taxon>
    </lineage>
</organism>
<keyword evidence="4" id="KW-0812">Transmembrane</keyword>
<keyword evidence="6" id="KW-1185">Reference proteome</keyword>
<keyword evidence="2" id="KW-0328">Glycosyltransferase</keyword>
<dbReference type="OrthoDB" id="47375at2759"/>
<dbReference type="InterPro" id="IPR002654">
    <property type="entry name" value="Glyco_trans_25"/>
</dbReference>
<keyword evidence="4" id="KW-0472">Membrane</keyword>
<gene>
    <name evidence="5" type="ORF">A9Z42_0038080</name>
</gene>
<evidence type="ECO:0000256" key="1">
    <source>
        <dbReference type="ARBA" id="ARBA00006721"/>
    </source>
</evidence>
<evidence type="ECO:0000256" key="4">
    <source>
        <dbReference type="SAM" id="Phobius"/>
    </source>
</evidence>
<keyword evidence="3" id="KW-0808">Transferase</keyword>
<evidence type="ECO:0000313" key="5">
    <source>
        <dbReference type="EMBL" id="OTA03338.1"/>
    </source>
</evidence>
<dbReference type="CDD" id="cd06532">
    <property type="entry name" value="Glyco_transf_25"/>
    <property type="match status" value="1"/>
</dbReference>
<dbReference type="EMBL" id="LFMI01000401">
    <property type="protein sequence ID" value="OTA03338.1"/>
    <property type="molecule type" value="Genomic_DNA"/>
</dbReference>
<dbReference type="PANTHER" id="PTHR10730">
    <property type="entry name" value="PROCOLLAGEN-LYSINE,2-OXOGLUTARATE 5-DIOXYGENASE/GLYCOSYLTRANSFERASE 25 FAMILY MEMBER"/>
    <property type="match status" value="1"/>
</dbReference>
<dbReference type="PANTHER" id="PTHR10730:SF53">
    <property type="entry name" value="GLYCOSYLTRANSFERASE 25 FAMILY MEMBER"/>
    <property type="match status" value="1"/>
</dbReference>
<dbReference type="AlphaFoldDB" id="A0A2H2ZBF7"/>
<dbReference type="InterPro" id="IPR050757">
    <property type="entry name" value="Collagen_mod_GT25"/>
</dbReference>
<comment type="similarity">
    <text evidence="1">Belongs to the glycosyltransferase 25 family.</text>
</comment>
<reference evidence="5 6" key="1">
    <citation type="journal article" date="2015" name="Genome Announc.">
        <title>Genome sequence and annotation of Trichoderma parareesei, the ancestor of the cellulase producer Trichoderma reesei.</title>
        <authorList>
            <person name="Yang D."/>
            <person name="Pomraning K."/>
            <person name="Kopchinskiy A."/>
            <person name="Karimi Aghcheh R."/>
            <person name="Atanasova L."/>
            <person name="Chenthamara K."/>
            <person name="Baker S.E."/>
            <person name="Zhang R."/>
            <person name="Shen Q."/>
            <person name="Freitag M."/>
            <person name="Kubicek C.P."/>
            <person name="Druzhinina I.S."/>
        </authorList>
    </citation>
    <scope>NUCLEOTIDE SEQUENCE [LARGE SCALE GENOMIC DNA]</scope>
    <source>
        <strain evidence="5 6">CBS 125925</strain>
    </source>
</reference>
<feature type="transmembrane region" description="Helical" evidence="4">
    <location>
        <begin position="12"/>
        <end position="34"/>
    </location>
</feature>
<name>A0A2H2ZBF7_TRIPA</name>